<evidence type="ECO:0000313" key="3">
    <source>
        <dbReference type="Proteomes" id="UP000790347"/>
    </source>
</evidence>
<dbReference type="Proteomes" id="UP000790347">
    <property type="component" value="Unassembled WGS sequence"/>
</dbReference>
<feature type="transmembrane region" description="Helical" evidence="1">
    <location>
        <begin position="160"/>
        <end position="183"/>
    </location>
</feature>
<keyword evidence="1" id="KW-0472">Membrane</keyword>
<evidence type="ECO:0000256" key="1">
    <source>
        <dbReference type="SAM" id="Phobius"/>
    </source>
</evidence>
<accession>A0A922I7D0</accession>
<protein>
    <submittedName>
        <fullName evidence="2">Uncharacterized protein</fullName>
    </submittedName>
</protein>
<name>A0A922I7D0_DERFA</name>
<keyword evidence="3" id="KW-1185">Reference proteome</keyword>
<dbReference type="AlphaFoldDB" id="A0A922I7D0"/>
<feature type="transmembrane region" description="Helical" evidence="1">
    <location>
        <begin position="134"/>
        <end position="154"/>
    </location>
</feature>
<reference evidence="2" key="2">
    <citation type="journal article" date="2022" name="Res Sq">
        <title>Comparative Genomics Reveals Insights into the Divergent Evolution of Astigmatic Mites and Household Pest Adaptations.</title>
        <authorList>
            <person name="Xiong Q."/>
            <person name="Wan A.T.-Y."/>
            <person name="Liu X.-Y."/>
            <person name="Fung C.S.-H."/>
            <person name="Xiao X."/>
            <person name="Malainual N."/>
            <person name="Hou J."/>
            <person name="Wang L."/>
            <person name="Wang M."/>
            <person name="Yang K."/>
            <person name="Cui Y."/>
            <person name="Leung E."/>
            <person name="Nong W."/>
            <person name="Shin S.-K."/>
            <person name="Au S."/>
            <person name="Jeong K.Y."/>
            <person name="Chew F.T."/>
            <person name="Hui J."/>
            <person name="Leung T.F."/>
            <person name="Tungtrongchitr A."/>
            <person name="Zhong N."/>
            <person name="Liu Z."/>
            <person name="Tsui S."/>
        </authorList>
    </citation>
    <scope>NUCLEOTIDE SEQUENCE</scope>
    <source>
        <strain evidence="2">Derf</strain>
        <tissue evidence="2">Whole organism</tissue>
    </source>
</reference>
<proteinExistence type="predicted"/>
<gene>
    <name evidence="2" type="ORF">DERF_006210</name>
</gene>
<organism evidence="2 3">
    <name type="scientific">Dermatophagoides farinae</name>
    <name type="common">American house dust mite</name>
    <dbReference type="NCBI Taxonomy" id="6954"/>
    <lineage>
        <taxon>Eukaryota</taxon>
        <taxon>Metazoa</taxon>
        <taxon>Ecdysozoa</taxon>
        <taxon>Arthropoda</taxon>
        <taxon>Chelicerata</taxon>
        <taxon>Arachnida</taxon>
        <taxon>Acari</taxon>
        <taxon>Acariformes</taxon>
        <taxon>Sarcoptiformes</taxon>
        <taxon>Astigmata</taxon>
        <taxon>Psoroptidia</taxon>
        <taxon>Analgoidea</taxon>
        <taxon>Pyroglyphidae</taxon>
        <taxon>Dermatophagoidinae</taxon>
        <taxon>Dermatophagoides</taxon>
    </lineage>
</organism>
<dbReference type="EMBL" id="ASGP02000002">
    <property type="protein sequence ID" value="KAH9522643.1"/>
    <property type="molecule type" value="Genomic_DNA"/>
</dbReference>
<reference evidence="2" key="1">
    <citation type="submission" date="2013-05" db="EMBL/GenBank/DDBJ databases">
        <authorList>
            <person name="Yim A.K.Y."/>
            <person name="Chan T.F."/>
            <person name="Ji K.M."/>
            <person name="Liu X.Y."/>
            <person name="Zhou J.W."/>
            <person name="Li R.Q."/>
            <person name="Yang K.Y."/>
            <person name="Li J."/>
            <person name="Li M."/>
            <person name="Law P.T.W."/>
            <person name="Wu Y.L."/>
            <person name="Cai Z.L."/>
            <person name="Qin H."/>
            <person name="Bao Y."/>
            <person name="Leung R.K.K."/>
            <person name="Ng P.K.S."/>
            <person name="Zou J."/>
            <person name="Zhong X.J."/>
            <person name="Ran P.X."/>
            <person name="Zhong N.S."/>
            <person name="Liu Z.G."/>
            <person name="Tsui S.K.W."/>
        </authorList>
    </citation>
    <scope>NUCLEOTIDE SEQUENCE</scope>
    <source>
        <strain evidence="2">Derf</strain>
        <tissue evidence="2">Whole organism</tissue>
    </source>
</reference>
<keyword evidence="1" id="KW-1133">Transmembrane helix</keyword>
<sequence length="234" mass="26124">MTTNVMLKQWTTPLATAVELLVDSFHLKSGSDGGTNARSRFSFCRRFVSSGLFSLRFRVCGGGNGVYSCFLFTIFGRLRLDRFLALYFGRKRSQFSLRSFGSLANSPFNVEPFGPSKRCLRRIKLSFFRTKSPILIISDAFSSSSIFIACSYGTERANNFIISFALIIMYGSHVFLVVATVILPSKRSNSAFIKYSANVFCTNGQHSFRYFSRYFGNNVANALSTRMPCGLSSG</sequence>
<comment type="caution">
    <text evidence="2">The sequence shown here is derived from an EMBL/GenBank/DDBJ whole genome shotgun (WGS) entry which is preliminary data.</text>
</comment>
<keyword evidence="1" id="KW-0812">Transmembrane</keyword>
<evidence type="ECO:0000313" key="2">
    <source>
        <dbReference type="EMBL" id="KAH9522643.1"/>
    </source>
</evidence>